<reference evidence="2 3" key="1">
    <citation type="submission" date="2014-02" db="EMBL/GenBank/DDBJ databases">
        <title>Transposable element dynamics among asymbiotic and ectomycorrhizal Amanita fungi.</title>
        <authorList>
            <consortium name="DOE Joint Genome Institute"/>
            <person name="Hess J."/>
            <person name="Skrede I."/>
            <person name="Wolfe B."/>
            <person name="LaButti K."/>
            <person name="Ohm R.A."/>
            <person name="Grigoriev I.V."/>
            <person name="Pringle A."/>
        </authorList>
    </citation>
    <scope>NUCLEOTIDE SEQUENCE [LARGE SCALE GENOMIC DNA]</scope>
    <source>
        <strain evidence="2 3">SKay4041</strain>
    </source>
</reference>
<name>A0A2A9NNW3_9AGAR</name>
<dbReference type="EMBL" id="KZ302029">
    <property type="protein sequence ID" value="PFH49436.1"/>
    <property type="molecule type" value="Genomic_DNA"/>
</dbReference>
<evidence type="ECO:0000313" key="2">
    <source>
        <dbReference type="EMBL" id="PFH49436.1"/>
    </source>
</evidence>
<sequence>MAIFYPDNNARGNRVEQLANDIQHLQEQTRQMVKEATEHDKKAVAYLNEILAARSKDTLDDFIVKIENVMDKEHLNELKNLKDAVGNLDDSINIALKVGGGIAALGVTLKLGAPALRMFIQRQFLFVGIRSLVVGVMKLIAGEFNAGMKLILASSKMFSKFFRGGKPLVGRAATAFKVMKVLGKVLLVAGIVIDAVTFGIDLHSEGKQRDALQAAIKELSVSRFQAKELQMQASITVSYSSDARATLDTSATLYGLVKDGTLTKDLVDKKVKDKLDAWISKGTIIDGVKQPSLDEKLKGVTDEVVYANLFKFDKDRDAWMYEDPNLAYIKSEIEKKAAEEEKKREEEEKKEGK</sequence>
<evidence type="ECO:0000313" key="3">
    <source>
        <dbReference type="Proteomes" id="UP000242287"/>
    </source>
</evidence>
<gene>
    <name evidence="2" type="ORF">AMATHDRAFT_63188</name>
</gene>
<keyword evidence="1" id="KW-0175">Coiled coil</keyword>
<accession>A0A2A9NNW3</accession>
<keyword evidence="3" id="KW-1185">Reference proteome</keyword>
<dbReference type="AlphaFoldDB" id="A0A2A9NNW3"/>
<feature type="coiled-coil region" evidence="1">
    <location>
        <begin position="8"/>
        <end position="35"/>
    </location>
</feature>
<dbReference type="Proteomes" id="UP000242287">
    <property type="component" value="Unassembled WGS sequence"/>
</dbReference>
<proteinExistence type="predicted"/>
<evidence type="ECO:0000256" key="1">
    <source>
        <dbReference type="SAM" id="Coils"/>
    </source>
</evidence>
<protein>
    <submittedName>
        <fullName evidence="2">Uncharacterized protein</fullName>
    </submittedName>
</protein>
<organism evidence="2 3">
    <name type="scientific">Amanita thiersii Skay4041</name>
    <dbReference type="NCBI Taxonomy" id="703135"/>
    <lineage>
        <taxon>Eukaryota</taxon>
        <taxon>Fungi</taxon>
        <taxon>Dikarya</taxon>
        <taxon>Basidiomycota</taxon>
        <taxon>Agaricomycotina</taxon>
        <taxon>Agaricomycetes</taxon>
        <taxon>Agaricomycetidae</taxon>
        <taxon>Agaricales</taxon>
        <taxon>Pluteineae</taxon>
        <taxon>Amanitaceae</taxon>
        <taxon>Amanita</taxon>
    </lineage>
</organism>